<feature type="region of interest" description="Disordered" evidence="1">
    <location>
        <begin position="1"/>
        <end position="34"/>
    </location>
</feature>
<dbReference type="EMBL" id="BLXT01001848">
    <property type="protein sequence ID" value="GFN88470.1"/>
    <property type="molecule type" value="Genomic_DNA"/>
</dbReference>
<keyword evidence="3" id="KW-1185">Reference proteome</keyword>
<evidence type="ECO:0000313" key="2">
    <source>
        <dbReference type="EMBL" id="GFN88470.1"/>
    </source>
</evidence>
<evidence type="ECO:0000256" key="1">
    <source>
        <dbReference type="SAM" id="MobiDB-lite"/>
    </source>
</evidence>
<protein>
    <submittedName>
        <fullName evidence="2">Uncharacterized protein</fullName>
    </submittedName>
</protein>
<feature type="compositionally biased region" description="Basic and acidic residues" evidence="1">
    <location>
        <begin position="1"/>
        <end position="10"/>
    </location>
</feature>
<comment type="caution">
    <text evidence="2">The sequence shown here is derived from an EMBL/GenBank/DDBJ whole genome shotgun (WGS) entry which is preliminary data.</text>
</comment>
<dbReference type="Proteomes" id="UP000735302">
    <property type="component" value="Unassembled WGS sequence"/>
</dbReference>
<accession>A0AAV3YY47</accession>
<dbReference type="AlphaFoldDB" id="A0AAV3YY47"/>
<proteinExistence type="predicted"/>
<reference evidence="2 3" key="1">
    <citation type="journal article" date="2021" name="Elife">
        <title>Chloroplast acquisition without the gene transfer in kleptoplastic sea slugs, Plakobranchus ocellatus.</title>
        <authorList>
            <person name="Maeda T."/>
            <person name="Takahashi S."/>
            <person name="Yoshida T."/>
            <person name="Shimamura S."/>
            <person name="Takaki Y."/>
            <person name="Nagai Y."/>
            <person name="Toyoda A."/>
            <person name="Suzuki Y."/>
            <person name="Arimoto A."/>
            <person name="Ishii H."/>
            <person name="Satoh N."/>
            <person name="Nishiyama T."/>
            <person name="Hasebe M."/>
            <person name="Maruyama T."/>
            <person name="Minagawa J."/>
            <person name="Obokata J."/>
            <person name="Shigenobu S."/>
        </authorList>
    </citation>
    <scope>NUCLEOTIDE SEQUENCE [LARGE SCALE GENOMIC DNA]</scope>
</reference>
<evidence type="ECO:0000313" key="3">
    <source>
        <dbReference type="Proteomes" id="UP000735302"/>
    </source>
</evidence>
<organism evidence="2 3">
    <name type="scientific">Plakobranchus ocellatus</name>
    <dbReference type="NCBI Taxonomy" id="259542"/>
    <lineage>
        <taxon>Eukaryota</taxon>
        <taxon>Metazoa</taxon>
        <taxon>Spiralia</taxon>
        <taxon>Lophotrochozoa</taxon>
        <taxon>Mollusca</taxon>
        <taxon>Gastropoda</taxon>
        <taxon>Heterobranchia</taxon>
        <taxon>Euthyneura</taxon>
        <taxon>Panpulmonata</taxon>
        <taxon>Sacoglossa</taxon>
        <taxon>Placobranchoidea</taxon>
        <taxon>Plakobranchidae</taxon>
        <taxon>Plakobranchus</taxon>
    </lineage>
</organism>
<name>A0AAV3YY47_9GAST</name>
<sequence length="112" mass="12665">MGCDTPKSEQKAMQNGNGAQRKENLKKQMKAAPAQEQTSITSMWSYLAQQISQGIQQSKVETPPKVNSEEYKWGKATLMTMLQVSEYSAVKFNSATSKNWQKMMLIAQQKRT</sequence>
<gene>
    <name evidence="2" type="ORF">PoB_001497600</name>
</gene>